<accession>A0AAW4W447</accession>
<dbReference type="CDD" id="cd01167">
    <property type="entry name" value="bac_FRK"/>
    <property type="match status" value="1"/>
</dbReference>
<dbReference type="PRINTS" id="PR00990">
    <property type="entry name" value="RIBOKINASE"/>
</dbReference>
<evidence type="ECO:0000256" key="3">
    <source>
        <dbReference type="ARBA" id="ARBA00022741"/>
    </source>
</evidence>
<comment type="caution">
    <text evidence="7">The sequence shown here is derived from an EMBL/GenBank/DDBJ whole genome shotgun (WGS) entry which is preliminary data.</text>
</comment>
<evidence type="ECO:0000259" key="6">
    <source>
        <dbReference type="Pfam" id="PF00294"/>
    </source>
</evidence>
<dbReference type="InterPro" id="IPR029056">
    <property type="entry name" value="Ribokinase-like"/>
</dbReference>
<comment type="similarity">
    <text evidence="1">Belongs to the carbohydrate kinase PfkB family.</text>
</comment>
<proteinExistence type="inferred from homology"/>
<evidence type="ECO:0000313" key="7">
    <source>
        <dbReference type="EMBL" id="MCC2177708.1"/>
    </source>
</evidence>
<organism evidence="7 8">
    <name type="scientific">Agathobaculum butyriciproducens</name>
    <dbReference type="NCBI Taxonomy" id="1628085"/>
    <lineage>
        <taxon>Bacteria</taxon>
        <taxon>Bacillati</taxon>
        <taxon>Bacillota</taxon>
        <taxon>Clostridia</taxon>
        <taxon>Eubacteriales</taxon>
        <taxon>Butyricicoccaceae</taxon>
        <taxon>Agathobaculum</taxon>
    </lineage>
</organism>
<dbReference type="Pfam" id="PF00294">
    <property type="entry name" value="PfkB"/>
    <property type="match status" value="1"/>
</dbReference>
<dbReference type="AlphaFoldDB" id="A0AAW4W447"/>
<evidence type="ECO:0000256" key="4">
    <source>
        <dbReference type="ARBA" id="ARBA00022777"/>
    </source>
</evidence>
<evidence type="ECO:0000313" key="8">
    <source>
        <dbReference type="Proteomes" id="UP001298753"/>
    </source>
</evidence>
<evidence type="ECO:0000256" key="2">
    <source>
        <dbReference type="ARBA" id="ARBA00022679"/>
    </source>
</evidence>
<dbReference type="PANTHER" id="PTHR43085:SF1">
    <property type="entry name" value="PSEUDOURIDINE KINASE-RELATED"/>
    <property type="match status" value="1"/>
</dbReference>
<dbReference type="PROSITE" id="PS00583">
    <property type="entry name" value="PFKB_KINASES_1"/>
    <property type="match status" value="1"/>
</dbReference>
<dbReference type="InterPro" id="IPR011611">
    <property type="entry name" value="PfkB_dom"/>
</dbReference>
<dbReference type="EMBL" id="JAJEPX010000048">
    <property type="protein sequence ID" value="MCC2177708.1"/>
    <property type="molecule type" value="Genomic_DNA"/>
</dbReference>
<protein>
    <submittedName>
        <fullName evidence="7">Carbohydrate kinase</fullName>
    </submittedName>
</protein>
<keyword evidence="3" id="KW-0547">Nucleotide-binding</keyword>
<dbReference type="GO" id="GO:0008865">
    <property type="term" value="F:fructokinase activity"/>
    <property type="evidence" value="ECO:0007669"/>
    <property type="project" value="UniProtKB-ARBA"/>
</dbReference>
<feature type="domain" description="Carbohydrate kinase PfkB" evidence="6">
    <location>
        <begin position="1"/>
        <end position="312"/>
    </location>
</feature>
<keyword evidence="2" id="KW-0808">Transferase</keyword>
<dbReference type="InterPro" id="IPR002173">
    <property type="entry name" value="Carboh/pur_kinase_PfkB_CS"/>
</dbReference>
<dbReference type="PANTHER" id="PTHR43085">
    <property type="entry name" value="HEXOKINASE FAMILY MEMBER"/>
    <property type="match status" value="1"/>
</dbReference>
<dbReference type="GO" id="GO:0005524">
    <property type="term" value="F:ATP binding"/>
    <property type="evidence" value="ECO:0007669"/>
    <property type="project" value="UniProtKB-KW"/>
</dbReference>
<dbReference type="InterPro" id="IPR050306">
    <property type="entry name" value="PfkB_Carbo_kinase"/>
</dbReference>
<keyword evidence="5" id="KW-0067">ATP-binding</keyword>
<name>A0AAW4W447_9FIRM</name>
<dbReference type="InterPro" id="IPR002139">
    <property type="entry name" value="Ribo/fructo_kinase"/>
</dbReference>
<gene>
    <name evidence="7" type="ORF">LKD22_11340</name>
</gene>
<dbReference type="GeneID" id="98659485"/>
<dbReference type="GO" id="GO:0006000">
    <property type="term" value="P:fructose metabolic process"/>
    <property type="evidence" value="ECO:0007669"/>
    <property type="project" value="UniProtKB-ARBA"/>
</dbReference>
<evidence type="ECO:0000256" key="1">
    <source>
        <dbReference type="ARBA" id="ARBA00010688"/>
    </source>
</evidence>
<evidence type="ECO:0000256" key="5">
    <source>
        <dbReference type="ARBA" id="ARBA00022840"/>
    </source>
</evidence>
<keyword evidence="8" id="KW-1185">Reference proteome</keyword>
<dbReference type="SUPFAM" id="SSF53613">
    <property type="entry name" value="Ribokinase-like"/>
    <property type="match status" value="1"/>
</dbReference>
<sequence>MKKVVAIGELLIDFVPQQRGCALDEVVQFERVAGGAPANVATAVARLGGRAQMISQVGEDAFGTHILKTLHANGVNISTVFRTGQANTALAFVSLDKNGNREFSFYRNPSADLFLDEAQITPDIFADCAVLHFCSVDLVDAPVKQAHRKAIRLAKDAGVFLSFDPNVRLPLWDSPESCQAAIREFLPYADLVKLSDDEVEFCTGCKTEREAAELLFSRGCRLLLVTRGAGGAAVYTPNASAETKALPVTVADTTGAGDSFIGSFLYQLTRDGVTVETLADIPQEKLAYYLTFSSECSAYTVQHKGAVMPTETELRMKNG</sequence>
<keyword evidence="4 7" id="KW-0418">Kinase</keyword>
<dbReference type="Gene3D" id="3.40.1190.20">
    <property type="match status" value="1"/>
</dbReference>
<dbReference type="Proteomes" id="UP001298753">
    <property type="component" value="Unassembled WGS sequence"/>
</dbReference>
<reference evidence="7 8" key="1">
    <citation type="submission" date="2021-10" db="EMBL/GenBank/DDBJ databases">
        <title>Anaerobic single-cell dispensing facilitates the cultivation of human gut bacteria.</title>
        <authorList>
            <person name="Afrizal A."/>
        </authorList>
    </citation>
    <scope>NUCLEOTIDE SEQUENCE [LARGE SCALE GENOMIC DNA]</scope>
    <source>
        <strain evidence="7 8">CLA-AA-H270</strain>
    </source>
</reference>
<dbReference type="RefSeq" id="WP_227601147.1">
    <property type="nucleotide sequence ID" value="NZ_JAJEPX010000048.1"/>
</dbReference>